<reference evidence="1" key="2">
    <citation type="submission" date="2021-03" db="UniProtKB">
        <authorList>
            <consortium name="EnsemblPlants"/>
        </authorList>
    </citation>
    <scope>IDENTIFICATION</scope>
</reference>
<keyword evidence="2" id="KW-1185">Reference proteome</keyword>
<dbReference type="PANTHER" id="PTHR33116:SF84">
    <property type="entry name" value="RNA-DIRECTED DNA POLYMERASE"/>
    <property type="match status" value="1"/>
</dbReference>
<sequence>MGRVTLINSVLLAIHTYWAQIFILPKKLLKDIEATCRSFLWKGTQEGAGPGLVAWDYVCRPKAAGGLSFRNVQHWNMAALGSKEEETIAHLFFECGFSRSCLQELKKILQWNTPAINIHQLLQACHNTKRFSAARKSMVKTILASSVYFVWKARNEVLWNHQQWLITTTVKKAQQVSKMRIKGLLPKRAKDEDKEWILMV</sequence>
<dbReference type="PANTHER" id="PTHR33116">
    <property type="entry name" value="REVERSE TRANSCRIPTASE ZINC-BINDING DOMAIN-CONTAINING PROTEIN-RELATED-RELATED"/>
    <property type="match status" value="1"/>
</dbReference>
<reference evidence="1" key="1">
    <citation type="submission" date="2018-11" db="EMBL/GenBank/DDBJ databases">
        <authorList>
            <person name="Grassa J C."/>
        </authorList>
    </citation>
    <scope>NUCLEOTIDE SEQUENCE [LARGE SCALE GENOMIC DNA]</scope>
</reference>
<dbReference type="Gramene" id="evm.model.09.1531">
    <property type="protein sequence ID" value="cds.evm.model.09.1531"/>
    <property type="gene ID" value="evm.TU.09.1531"/>
</dbReference>
<dbReference type="EnsemblPlants" id="evm.model.09.1531">
    <property type="protein sequence ID" value="cds.evm.model.09.1531"/>
    <property type="gene ID" value="evm.TU.09.1531"/>
</dbReference>
<proteinExistence type="predicted"/>
<accession>A0A803QER2</accession>
<evidence type="ECO:0000313" key="1">
    <source>
        <dbReference type="EnsemblPlants" id="cds.evm.model.09.1531"/>
    </source>
</evidence>
<name>A0A803QER2_CANSA</name>
<protein>
    <recommendedName>
        <fullName evidence="3">Reverse transcriptase zinc-binding domain-containing protein</fullName>
    </recommendedName>
</protein>
<dbReference type="Proteomes" id="UP000596661">
    <property type="component" value="Chromosome 9"/>
</dbReference>
<evidence type="ECO:0000313" key="2">
    <source>
        <dbReference type="Proteomes" id="UP000596661"/>
    </source>
</evidence>
<organism evidence="1 2">
    <name type="scientific">Cannabis sativa</name>
    <name type="common">Hemp</name>
    <name type="synonym">Marijuana</name>
    <dbReference type="NCBI Taxonomy" id="3483"/>
    <lineage>
        <taxon>Eukaryota</taxon>
        <taxon>Viridiplantae</taxon>
        <taxon>Streptophyta</taxon>
        <taxon>Embryophyta</taxon>
        <taxon>Tracheophyta</taxon>
        <taxon>Spermatophyta</taxon>
        <taxon>Magnoliopsida</taxon>
        <taxon>eudicotyledons</taxon>
        <taxon>Gunneridae</taxon>
        <taxon>Pentapetalae</taxon>
        <taxon>rosids</taxon>
        <taxon>fabids</taxon>
        <taxon>Rosales</taxon>
        <taxon>Cannabaceae</taxon>
        <taxon>Cannabis</taxon>
    </lineage>
</organism>
<dbReference type="EMBL" id="UZAU01000772">
    <property type="status" value="NOT_ANNOTATED_CDS"/>
    <property type="molecule type" value="Genomic_DNA"/>
</dbReference>
<evidence type="ECO:0008006" key="3">
    <source>
        <dbReference type="Google" id="ProtNLM"/>
    </source>
</evidence>
<dbReference type="AlphaFoldDB" id="A0A803QER2"/>